<protein>
    <recommendedName>
        <fullName evidence="4">RCC1-like domain-containing protein</fullName>
    </recommendedName>
</protein>
<dbReference type="Proteomes" id="UP000751190">
    <property type="component" value="Unassembled WGS sequence"/>
</dbReference>
<comment type="caution">
    <text evidence="5">The sequence shown here is derived from an EMBL/GenBank/DDBJ whole genome shotgun (WGS) entry which is preliminary data.</text>
</comment>
<feature type="repeat" description="RCC1" evidence="3">
    <location>
        <begin position="253"/>
        <end position="312"/>
    </location>
</feature>
<dbReference type="PRINTS" id="PR00633">
    <property type="entry name" value="RCCNDNSATION"/>
</dbReference>
<feature type="domain" description="RCC1-like" evidence="4">
    <location>
        <begin position="434"/>
        <end position="608"/>
    </location>
</feature>
<feature type="domain" description="RCC1-like" evidence="4">
    <location>
        <begin position="148"/>
        <end position="344"/>
    </location>
</feature>
<evidence type="ECO:0000259" key="4">
    <source>
        <dbReference type="Pfam" id="PF25390"/>
    </source>
</evidence>
<dbReference type="GO" id="GO:0005085">
    <property type="term" value="F:guanyl-nucleotide exchange factor activity"/>
    <property type="evidence" value="ECO:0007669"/>
    <property type="project" value="TreeGrafter"/>
</dbReference>
<feature type="repeat" description="RCC1" evidence="3">
    <location>
        <begin position="506"/>
        <end position="558"/>
    </location>
</feature>
<dbReference type="Gene3D" id="2.130.10.30">
    <property type="entry name" value="Regulator of chromosome condensation 1/beta-lactamase-inhibitor protein II"/>
    <property type="match status" value="1"/>
</dbReference>
<evidence type="ECO:0000256" key="2">
    <source>
        <dbReference type="ARBA" id="ARBA00022737"/>
    </source>
</evidence>
<keyword evidence="6" id="KW-1185">Reference proteome</keyword>
<reference evidence="5" key="1">
    <citation type="submission" date="2021-05" db="EMBL/GenBank/DDBJ databases">
        <title>The genome of the haptophyte Pavlova lutheri (Diacronema luteri, Pavlovales) - a model for lipid biosynthesis in eukaryotic algae.</title>
        <authorList>
            <person name="Hulatt C.J."/>
            <person name="Posewitz M.C."/>
        </authorList>
    </citation>
    <scope>NUCLEOTIDE SEQUENCE</scope>
    <source>
        <strain evidence="5">NIVA-4/92</strain>
    </source>
</reference>
<organism evidence="5 6">
    <name type="scientific">Diacronema lutheri</name>
    <name type="common">Unicellular marine alga</name>
    <name type="synonym">Monochrysis lutheri</name>
    <dbReference type="NCBI Taxonomy" id="2081491"/>
    <lineage>
        <taxon>Eukaryota</taxon>
        <taxon>Haptista</taxon>
        <taxon>Haptophyta</taxon>
        <taxon>Pavlovophyceae</taxon>
        <taxon>Pavlovales</taxon>
        <taxon>Pavlovaceae</taxon>
        <taxon>Diacronema</taxon>
    </lineage>
</organism>
<dbReference type="InterPro" id="IPR051553">
    <property type="entry name" value="Ran_GTPase-activating"/>
</dbReference>
<feature type="repeat" description="RCC1" evidence="3">
    <location>
        <begin position="202"/>
        <end position="252"/>
    </location>
</feature>
<name>A0A8J6CCE1_DIALT</name>
<keyword evidence="1" id="KW-0344">Guanine-nucleotide releasing factor</keyword>
<dbReference type="OMA" id="RPAKLTY"/>
<dbReference type="EMBL" id="JAGTXO010000006">
    <property type="protein sequence ID" value="KAG8467469.1"/>
    <property type="molecule type" value="Genomic_DNA"/>
</dbReference>
<gene>
    <name evidence="5" type="ORF">KFE25_000785</name>
</gene>
<feature type="repeat" description="RCC1" evidence="3">
    <location>
        <begin position="147"/>
        <end position="201"/>
    </location>
</feature>
<evidence type="ECO:0000313" key="6">
    <source>
        <dbReference type="Proteomes" id="UP000751190"/>
    </source>
</evidence>
<dbReference type="PANTHER" id="PTHR45982:SF1">
    <property type="entry name" value="REGULATOR OF CHROMOSOME CONDENSATION"/>
    <property type="match status" value="1"/>
</dbReference>
<dbReference type="SUPFAM" id="SSF50985">
    <property type="entry name" value="RCC1/BLIP-II"/>
    <property type="match status" value="1"/>
</dbReference>
<evidence type="ECO:0000256" key="3">
    <source>
        <dbReference type="PROSITE-ProRule" id="PRU00235"/>
    </source>
</evidence>
<evidence type="ECO:0000313" key="5">
    <source>
        <dbReference type="EMBL" id="KAG8467469.1"/>
    </source>
</evidence>
<accession>A0A8J6CCE1</accession>
<evidence type="ECO:0000256" key="1">
    <source>
        <dbReference type="ARBA" id="ARBA00022658"/>
    </source>
</evidence>
<dbReference type="PROSITE" id="PS00626">
    <property type="entry name" value="RCC1_2"/>
    <property type="match status" value="3"/>
</dbReference>
<dbReference type="GO" id="GO:0005737">
    <property type="term" value="C:cytoplasm"/>
    <property type="evidence" value="ECO:0007669"/>
    <property type="project" value="TreeGrafter"/>
</dbReference>
<proteinExistence type="predicted"/>
<dbReference type="OrthoDB" id="61110at2759"/>
<dbReference type="AlphaFoldDB" id="A0A8J6CCE1"/>
<dbReference type="InterPro" id="IPR000408">
    <property type="entry name" value="Reg_chr_condens"/>
</dbReference>
<keyword evidence="2" id="KW-0677">Repeat</keyword>
<sequence>MSGWGDLLKGKFKEVIDKSTGEKIMVDVNSREYDLDDSGNIVGGLPDDGAAPASKGPAPTGFVFGGAPASGAAPTFSFGVPPAGGGGSGGFSFGVPAPSTTPAFGAPPVFGAPQPSASIFGGFGSAGAAAPERRKRKASNQLGKAVGDVYVAGNGDCSQMGLGEDEGRMECAIPERLPALSKQGVLTIACGGMHTVALTEGGVLWSWGCNDDCALGRDGEEAWPAVVAGALRGERVVAVTAGDCHSVALVADGRVFSWGTYKDSNGYIGYAPQPHGGKREKADAPALVPGLDGVCITSIASGSNHTLAAVRGEPWVFAWGCGEQGQLGREVSKETRVAHLVPARPALTVGARAGDDGVRPACNGGPAEKRAGVPSLRVLNANLVTYVGALARTDPAGDWSDVMDEYIAYKRDLPAPAIGAGSFAPPGGASAPVPIAEVFCGSYHSFALGTDGSVHAFGLNNMGQLGLGQADKAPRLEPTRVRALDGKGVCALSGGEHHSIALTGAGDVYVFGRGDSSQLGLGDKCELHAAPQLLPSVSGRGVIHVCCGSNQCAAVTDTGDLYTWGFGEMYQLCNGKMQDNVTPQLVATPPLGDLRVLDASMGGQHTVVLAKADD</sequence>
<dbReference type="InterPro" id="IPR009091">
    <property type="entry name" value="RCC1/BLIP-II"/>
</dbReference>
<dbReference type="PANTHER" id="PTHR45982">
    <property type="entry name" value="REGULATOR OF CHROMOSOME CONDENSATION"/>
    <property type="match status" value="1"/>
</dbReference>
<dbReference type="InterPro" id="IPR058923">
    <property type="entry name" value="RCC1-like_dom"/>
</dbReference>
<feature type="repeat" description="RCC1" evidence="3">
    <location>
        <begin position="452"/>
        <end position="505"/>
    </location>
</feature>
<dbReference type="PROSITE" id="PS50012">
    <property type="entry name" value="RCC1_3"/>
    <property type="match status" value="6"/>
</dbReference>
<feature type="repeat" description="RCC1" evidence="3">
    <location>
        <begin position="559"/>
        <end position="612"/>
    </location>
</feature>
<dbReference type="Pfam" id="PF25390">
    <property type="entry name" value="WD40_RLD"/>
    <property type="match status" value="2"/>
</dbReference>